<dbReference type="EMBL" id="KV975210">
    <property type="protein sequence ID" value="PIO15422.1"/>
    <property type="molecule type" value="Genomic_DNA"/>
</dbReference>
<name>A0A2G9QIG6_AQUCT</name>
<gene>
    <name evidence="5" type="ORF">AB205_0214960</name>
</gene>
<dbReference type="PANTHER" id="PTHR28663:SF1">
    <property type="entry name" value="CILIA- AND FLAGELLA- ASSOCIATED PROTEIN 210"/>
    <property type="match status" value="1"/>
</dbReference>
<dbReference type="Proteomes" id="UP000228934">
    <property type="component" value="Unassembled WGS sequence"/>
</dbReference>
<dbReference type="OrthoDB" id="331765at2759"/>
<keyword evidence="1 2" id="KW-0175">Coiled coil</keyword>
<reference evidence="6" key="1">
    <citation type="journal article" date="2017" name="Nat. Commun.">
        <title>The North American bullfrog draft genome provides insight into hormonal regulation of long noncoding RNA.</title>
        <authorList>
            <person name="Hammond S.A."/>
            <person name="Warren R.L."/>
            <person name="Vandervalk B.P."/>
            <person name="Kucuk E."/>
            <person name="Khan H."/>
            <person name="Gibb E.A."/>
            <person name="Pandoh P."/>
            <person name="Kirk H."/>
            <person name="Zhao Y."/>
            <person name="Jones M."/>
            <person name="Mungall A.J."/>
            <person name="Coope R."/>
            <person name="Pleasance S."/>
            <person name="Moore R.A."/>
            <person name="Holt R.A."/>
            <person name="Round J.M."/>
            <person name="Ohora S."/>
            <person name="Walle B.V."/>
            <person name="Veldhoen N."/>
            <person name="Helbing C.C."/>
            <person name="Birol I."/>
        </authorList>
    </citation>
    <scope>NUCLEOTIDE SEQUENCE [LARGE SCALE GENOMIC DNA]</scope>
</reference>
<feature type="domain" description="Trichohyalin-plectin-homology" evidence="4">
    <location>
        <begin position="49"/>
        <end position="177"/>
    </location>
</feature>
<feature type="compositionally biased region" description="Basic and acidic residues" evidence="3">
    <location>
        <begin position="12"/>
        <end position="23"/>
    </location>
</feature>
<evidence type="ECO:0000259" key="4">
    <source>
        <dbReference type="Pfam" id="PF13868"/>
    </source>
</evidence>
<keyword evidence="6" id="KW-1185">Reference proteome</keyword>
<feature type="non-terminal residue" evidence="5">
    <location>
        <position position="1"/>
    </location>
</feature>
<feature type="compositionally biased region" description="Basic residues" evidence="3">
    <location>
        <begin position="1"/>
        <end position="11"/>
    </location>
</feature>
<dbReference type="InterPro" id="IPR039986">
    <property type="entry name" value="CFAP210"/>
</dbReference>
<proteinExistence type="predicted"/>
<evidence type="ECO:0000256" key="3">
    <source>
        <dbReference type="SAM" id="MobiDB-lite"/>
    </source>
</evidence>
<protein>
    <recommendedName>
        <fullName evidence="4">Trichohyalin-plectin-homology domain-containing protein</fullName>
    </recommendedName>
</protein>
<accession>A0A2G9QIG6</accession>
<evidence type="ECO:0000256" key="1">
    <source>
        <dbReference type="ARBA" id="ARBA00023054"/>
    </source>
</evidence>
<dbReference type="InterPro" id="IPR043597">
    <property type="entry name" value="TPH_dom"/>
</dbReference>
<evidence type="ECO:0000313" key="5">
    <source>
        <dbReference type="EMBL" id="PIO15422.1"/>
    </source>
</evidence>
<dbReference type="Pfam" id="PF13868">
    <property type="entry name" value="TPH"/>
    <property type="match status" value="1"/>
</dbReference>
<dbReference type="GO" id="GO:0005879">
    <property type="term" value="C:axonemal microtubule"/>
    <property type="evidence" value="ECO:0007669"/>
    <property type="project" value="TreeGrafter"/>
</dbReference>
<feature type="coiled-coil region" evidence="2">
    <location>
        <begin position="97"/>
        <end position="141"/>
    </location>
</feature>
<evidence type="ECO:0000313" key="6">
    <source>
        <dbReference type="Proteomes" id="UP000228934"/>
    </source>
</evidence>
<dbReference type="AlphaFoldDB" id="A0A2G9QIG6"/>
<feature type="region of interest" description="Disordered" evidence="3">
    <location>
        <begin position="1"/>
        <end position="23"/>
    </location>
</feature>
<sequence length="192" mass="23115">GLRQKRLKAKKLREEKEEEEKQKIDLEEAQYQAEKRREAIEKARTKQYYQTDKVKTFHSALLLTEVIKERDAQMELKNKIMNRSNRQGKDTLANTQRELEESIYNDQQKALQRLTERKYNANELMKQVEEHRRAAELEKQANYREGEEIRRLTRLNEWEMGKLAKLKQDEKQEIMRAHLVSGLQKTTTVHYI</sequence>
<dbReference type="PANTHER" id="PTHR28663">
    <property type="entry name" value="COILED-COIL DOMAIN-CONTAINING PROTEIN 173"/>
    <property type="match status" value="1"/>
</dbReference>
<organism evidence="5 6">
    <name type="scientific">Aquarana catesbeiana</name>
    <name type="common">American bullfrog</name>
    <name type="synonym">Rana catesbeiana</name>
    <dbReference type="NCBI Taxonomy" id="8400"/>
    <lineage>
        <taxon>Eukaryota</taxon>
        <taxon>Metazoa</taxon>
        <taxon>Chordata</taxon>
        <taxon>Craniata</taxon>
        <taxon>Vertebrata</taxon>
        <taxon>Euteleostomi</taxon>
        <taxon>Amphibia</taxon>
        <taxon>Batrachia</taxon>
        <taxon>Anura</taxon>
        <taxon>Neobatrachia</taxon>
        <taxon>Ranoidea</taxon>
        <taxon>Ranidae</taxon>
        <taxon>Aquarana</taxon>
    </lineage>
</organism>
<evidence type="ECO:0000256" key="2">
    <source>
        <dbReference type="SAM" id="Coils"/>
    </source>
</evidence>